<dbReference type="EMBL" id="CAJNOR010003627">
    <property type="protein sequence ID" value="CAF1432027.1"/>
    <property type="molecule type" value="Genomic_DNA"/>
</dbReference>
<feature type="transmembrane region" description="Helical" evidence="5">
    <location>
        <begin position="167"/>
        <end position="191"/>
    </location>
</feature>
<dbReference type="GO" id="GO:0016020">
    <property type="term" value="C:membrane"/>
    <property type="evidence" value="ECO:0007669"/>
    <property type="project" value="UniProtKB-SubCell"/>
</dbReference>
<dbReference type="SUPFAM" id="SSF81321">
    <property type="entry name" value="Family A G protein-coupled receptor-like"/>
    <property type="match status" value="1"/>
</dbReference>
<dbReference type="EMBL" id="CAJNOJ010000193">
    <property type="protein sequence ID" value="CAF1270936.1"/>
    <property type="molecule type" value="Genomic_DNA"/>
</dbReference>
<dbReference type="AlphaFoldDB" id="A0A815N4Q5"/>
<reference evidence="8" key="1">
    <citation type="submission" date="2021-02" db="EMBL/GenBank/DDBJ databases">
        <authorList>
            <person name="Nowell W R."/>
        </authorList>
    </citation>
    <scope>NUCLEOTIDE SEQUENCE</scope>
</reference>
<dbReference type="CDD" id="cd00637">
    <property type="entry name" value="7tm_classA_rhodopsin-like"/>
    <property type="match status" value="1"/>
</dbReference>
<feature type="domain" description="G-protein coupled receptors family 1 profile" evidence="6">
    <location>
        <begin position="22"/>
        <end position="294"/>
    </location>
</feature>
<dbReference type="OrthoDB" id="10058813at2759"/>
<evidence type="ECO:0000256" key="2">
    <source>
        <dbReference type="ARBA" id="ARBA00022692"/>
    </source>
</evidence>
<evidence type="ECO:0000256" key="1">
    <source>
        <dbReference type="ARBA" id="ARBA00004370"/>
    </source>
</evidence>
<evidence type="ECO:0000313" key="9">
    <source>
        <dbReference type="Proteomes" id="UP000663828"/>
    </source>
</evidence>
<feature type="transmembrane region" description="Helical" evidence="5">
    <location>
        <begin position="6"/>
        <end position="32"/>
    </location>
</feature>
<evidence type="ECO:0000313" key="7">
    <source>
        <dbReference type="EMBL" id="CAF1270936.1"/>
    </source>
</evidence>
<keyword evidence="4 5" id="KW-0472">Membrane</keyword>
<keyword evidence="9" id="KW-1185">Reference proteome</keyword>
<evidence type="ECO:0000256" key="4">
    <source>
        <dbReference type="ARBA" id="ARBA00023136"/>
    </source>
</evidence>
<name>A0A815N4Q5_ADIRI</name>
<dbReference type="Proteomes" id="UP000663828">
    <property type="component" value="Unassembled WGS sequence"/>
</dbReference>
<organism evidence="8 9">
    <name type="scientific">Adineta ricciae</name>
    <name type="common">Rotifer</name>
    <dbReference type="NCBI Taxonomy" id="249248"/>
    <lineage>
        <taxon>Eukaryota</taxon>
        <taxon>Metazoa</taxon>
        <taxon>Spiralia</taxon>
        <taxon>Gnathifera</taxon>
        <taxon>Rotifera</taxon>
        <taxon>Eurotatoria</taxon>
        <taxon>Bdelloidea</taxon>
        <taxon>Adinetida</taxon>
        <taxon>Adinetidae</taxon>
        <taxon>Adineta</taxon>
    </lineage>
</organism>
<feature type="transmembrane region" description="Helical" evidence="5">
    <location>
        <begin position="126"/>
        <end position="147"/>
    </location>
</feature>
<feature type="transmembrane region" description="Helical" evidence="5">
    <location>
        <begin position="89"/>
        <end position="106"/>
    </location>
</feature>
<dbReference type="Gene3D" id="1.20.1070.10">
    <property type="entry name" value="Rhodopsin 7-helix transmembrane proteins"/>
    <property type="match status" value="1"/>
</dbReference>
<keyword evidence="2 5" id="KW-0812">Transmembrane</keyword>
<evidence type="ECO:0000256" key="5">
    <source>
        <dbReference type="SAM" id="Phobius"/>
    </source>
</evidence>
<feature type="transmembrane region" description="Helical" evidence="5">
    <location>
        <begin position="258"/>
        <end position="279"/>
    </location>
</feature>
<comment type="subcellular location">
    <subcellularLocation>
        <location evidence="1">Membrane</location>
    </subcellularLocation>
</comment>
<evidence type="ECO:0000259" key="6">
    <source>
        <dbReference type="PROSITE" id="PS50262"/>
    </source>
</evidence>
<evidence type="ECO:0000313" key="8">
    <source>
        <dbReference type="EMBL" id="CAF1432027.1"/>
    </source>
</evidence>
<feature type="transmembrane region" description="Helical" evidence="5">
    <location>
        <begin position="222"/>
        <end position="246"/>
    </location>
</feature>
<protein>
    <recommendedName>
        <fullName evidence="6">G-protein coupled receptors family 1 profile domain-containing protein</fullName>
    </recommendedName>
</protein>
<proteinExistence type="predicted"/>
<gene>
    <name evidence="7" type="ORF">EDS130_LOCUS29026</name>
    <name evidence="8" type="ORF">XAT740_LOCUS35831</name>
</gene>
<dbReference type="Proteomes" id="UP000663852">
    <property type="component" value="Unassembled WGS sequence"/>
</dbReference>
<dbReference type="PROSITE" id="PS50262">
    <property type="entry name" value="G_PROTEIN_RECEP_F1_2"/>
    <property type="match status" value="1"/>
</dbReference>
<comment type="caution">
    <text evidence="8">The sequence shown here is derived from an EMBL/GenBank/DDBJ whole genome shotgun (WGS) entry which is preliminary data.</text>
</comment>
<sequence>MQVVKISIFSFGLVCAVIGECTMIFIVSMMICRRSIMKIERIDYLLFLHLYACLLVSYLLFMDKCVYSIIGHIYPHVSYDGWWCRIKAYLVYSNAGMYFYTVLLQATYRFNRIVYPTKIKLQSFRLYVLLSIIQTLMAFGQVCPSLITGDIDYLVNDYLCQFAPTNVSGSLFICSVAFLFPFTVTILLYIWTMHHVRKRGALVIHSNQRVRVRRDMTIMTRLVVLLTFLTTVAAPHDLIPIFYALTGCIPLWTVPFEWTLTIFALVSVTTVQLATSPYLKRLFRRSPRVEPVIWFRTLHARNFLEIQ</sequence>
<dbReference type="InterPro" id="IPR017452">
    <property type="entry name" value="GPCR_Rhodpsn_7TM"/>
</dbReference>
<evidence type="ECO:0000256" key="3">
    <source>
        <dbReference type="ARBA" id="ARBA00022989"/>
    </source>
</evidence>
<accession>A0A815N4Q5</accession>
<keyword evidence="3 5" id="KW-1133">Transmembrane helix</keyword>
<feature type="transmembrane region" description="Helical" evidence="5">
    <location>
        <begin position="44"/>
        <end position="61"/>
    </location>
</feature>